<dbReference type="Pfam" id="PF00171">
    <property type="entry name" value="Aldedh"/>
    <property type="match status" value="1"/>
</dbReference>
<dbReference type="PANTHER" id="PTHR11699">
    <property type="entry name" value="ALDEHYDE DEHYDROGENASE-RELATED"/>
    <property type="match status" value="1"/>
</dbReference>
<dbReference type="EMBL" id="JAANER010000008">
    <property type="protein sequence ID" value="KAG9187031.1"/>
    <property type="molecule type" value="Genomic_DNA"/>
</dbReference>
<dbReference type="GO" id="GO:0004029">
    <property type="term" value="F:aldehyde dehydrogenase (NAD+) activity"/>
    <property type="evidence" value="ECO:0007669"/>
    <property type="project" value="UniProtKB-EC"/>
</dbReference>
<sequence length="843" mass="92846">MSSSPGRTALVTGVNGISGYALVEYLIRQPASEWSKIVVTSRKPLPLPWLDDRVEFFSLDLLWPRDKIVAAMKPYCSDVTHAFFNSYVHTDDFSQLAKYNIPLWENFLVALETVASTSLQRVCLQTGGKHYGAHLGPISPVPYEEDCPRYDDKGQNFYYVQEDFLFARQQEAAARGHYWHYNIIRPNGIVSFTPSANGMSEAITIALYFWICKELGQIAAFPGNQFFYNCVDDCSSAKGIADLSVWAMIHEHIKNEAFNLVNGDTYVWKYFWPRIAAYFSARAGGPAQIGDPTEGGTTMENTVLLSDWAKDKREVWNAIVDKYGGNREAFDYGTWDFFDWAIGKNWPTLSSMSKARKFGYQGYVDSYDCYIETFRAFVESSEKELHTLRNPFDDSVVTDQVHHAGPEDVDRAVAGAISALKAGPWKDFTGVQRARCLHNFADLAEKEAARLARIESLATGRPVGGIQFFDIVHMVETIRYYAGWADKIEGQSFIDDDGLYKIIQYEPIGVCAGIASWNATFMYVAWKIAPALAAGNTFIFKSSEKSPLGALALGPLFIQAGFPPGVVQLLSGAGASGAALSSHPHISKISFTGSAAIGRKVQEAATRSNLKRVTLELGGKSPAIVFPDAPMDTAISVGSGFLANSGQICVAASRVLVHASIATDFVDKLKSIFEAAAERLGCNPLELDTDHGPVADRQQYDRIMAYIEQGKRDASLITGGNRKGEQGFFIRPTIFLNPSEHSSIWREEIFGPVLCVKVFQTEEEAIQIANDSEYGLASCVYTTDVTRALRVAGKLESGGVSVNIPHLPSRNTPLGGKKQSGYGKELGKHGLMSYLDAKTIHIK</sequence>
<keyword evidence="2 6" id="KW-0560">Oxidoreductase</keyword>
<dbReference type="InterPro" id="IPR016160">
    <property type="entry name" value="Ald_DH_CS_CYS"/>
</dbReference>
<dbReference type="Gene3D" id="3.40.309.10">
    <property type="entry name" value="Aldehyde Dehydrogenase, Chain A, domain 2"/>
    <property type="match status" value="1"/>
</dbReference>
<comment type="caution">
    <text evidence="9">The sequence shown here is derived from an EMBL/GenBank/DDBJ whole genome shotgun (WGS) entry which is preliminary data.</text>
</comment>
<dbReference type="CDD" id="cd08948">
    <property type="entry name" value="5beta-POR_like_SDR_a"/>
    <property type="match status" value="1"/>
</dbReference>
<dbReference type="Proteomes" id="UP001199106">
    <property type="component" value="Unassembled WGS sequence"/>
</dbReference>
<evidence type="ECO:0000256" key="2">
    <source>
        <dbReference type="ARBA" id="ARBA00023002"/>
    </source>
</evidence>
<dbReference type="InterPro" id="IPR016162">
    <property type="entry name" value="Ald_DH_N"/>
</dbReference>
<dbReference type="Gene3D" id="3.40.605.10">
    <property type="entry name" value="Aldehyde Dehydrogenase, Chain A, domain 1"/>
    <property type="match status" value="1"/>
</dbReference>
<evidence type="ECO:0000256" key="1">
    <source>
        <dbReference type="ARBA" id="ARBA00009986"/>
    </source>
</evidence>
<dbReference type="InterPro" id="IPR016163">
    <property type="entry name" value="Ald_DH_C"/>
</dbReference>
<evidence type="ECO:0000256" key="3">
    <source>
        <dbReference type="ARBA" id="ARBA00024226"/>
    </source>
</evidence>
<accession>A0AAD4I7U3</accession>
<dbReference type="Pfam" id="PF22917">
    <property type="entry name" value="PRISE"/>
    <property type="match status" value="1"/>
</dbReference>
<evidence type="ECO:0000313" key="10">
    <source>
        <dbReference type="Proteomes" id="UP001199106"/>
    </source>
</evidence>
<dbReference type="InterPro" id="IPR029510">
    <property type="entry name" value="Ald_DH_CS_GLU"/>
</dbReference>
<feature type="active site" evidence="5">
    <location>
        <position position="616"/>
    </location>
</feature>
<evidence type="ECO:0000313" key="9">
    <source>
        <dbReference type="EMBL" id="KAG9187031.1"/>
    </source>
</evidence>
<proteinExistence type="inferred from homology"/>
<protein>
    <recommendedName>
        <fullName evidence="3">aldehyde dehydrogenase (NAD(+))</fullName>
        <ecNumber evidence="3">1.2.1.3</ecNumber>
    </recommendedName>
</protein>
<dbReference type="InterPro" id="IPR055222">
    <property type="entry name" value="PRISE-like_Rossmann-fold"/>
</dbReference>
<evidence type="ECO:0000256" key="6">
    <source>
        <dbReference type="RuleBase" id="RU003345"/>
    </source>
</evidence>
<dbReference type="SUPFAM" id="SSF51735">
    <property type="entry name" value="NAD(P)-binding Rossmann-fold domains"/>
    <property type="match status" value="1"/>
</dbReference>
<dbReference type="PROSITE" id="PS00070">
    <property type="entry name" value="ALDEHYDE_DEHYDR_CYS"/>
    <property type="match status" value="1"/>
</dbReference>
<dbReference type="InterPro" id="IPR036291">
    <property type="entry name" value="NAD(P)-bd_dom_sf"/>
</dbReference>
<dbReference type="FunFam" id="3.40.309.10:FF:000012">
    <property type="entry name" value="Betaine aldehyde dehydrogenase"/>
    <property type="match status" value="1"/>
</dbReference>
<name>A0AAD4I7U3_9PLEO</name>
<evidence type="ECO:0000259" key="8">
    <source>
        <dbReference type="Pfam" id="PF22917"/>
    </source>
</evidence>
<comment type="catalytic activity">
    <reaction evidence="4">
        <text>an aldehyde + NAD(+) + H2O = a carboxylate + NADH + 2 H(+)</text>
        <dbReference type="Rhea" id="RHEA:16185"/>
        <dbReference type="ChEBI" id="CHEBI:15377"/>
        <dbReference type="ChEBI" id="CHEBI:15378"/>
        <dbReference type="ChEBI" id="CHEBI:17478"/>
        <dbReference type="ChEBI" id="CHEBI:29067"/>
        <dbReference type="ChEBI" id="CHEBI:57540"/>
        <dbReference type="ChEBI" id="CHEBI:57945"/>
        <dbReference type="EC" id="1.2.1.3"/>
    </reaction>
</comment>
<feature type="domain" description="Aldehyde dehydrogenase" evidence="7">
    <location>
        <begin position="377"/>
        <end position="840"/>
    </location>
</feature>
<dbReference type="InterPro" id="IPR015590">
    <property type="entry name" value="Aldehyde_DH_dom"/>
</dbReference>
<feature type="domain" description="PRISE-like Rossmann-fold" evidence="8">
    <location>
        <begin position="9"/>
        <end position="325"/>
    </location>
</feature>
<dbReference type="Gene3D" id="3.40.50.720">
    <property type="entry name" value="NAD(P)-binding Rossmann-like Domain"/>
    <property type="match status" value="1"/>
</dbReference>
<dbReference type="AlphaFoldDB" id="A0AAD4I7U3"/>
<evidence type="ECO:0000256" key="5">
    <source>
        <dbReference type="PROSITE-ProRule" id="PRU10007"/>
    </source>
</evidence>
<dbReference type="EC" id="1.2.1.3" evidence="3"/>
<reference evidence="9" key="1">
    <citation type="submission" date="2021-07" db="EMBL/GenBank/DDBJ databases">
        <title>Genome Resource of American Ginseng Black Spot Pathogen Alternaria panax.</title>
        <authorList>
            <person name="Qiu C."/>
            <person name="Wang W."/>
            <person name="Liu Z."/>
        </authorList>
    </citation>
    <scope>NUCLEOTIDE SEQUENCE</scope>
    <source>
        <strain evidence="9">BNCC115425</strain>
    </source>
</reference>
<keyword evidence="10" id="KW-1185">Reference proteome</keyword>
<dbReference type="PROSITE" id="PS00687">
    <property type="entry name" value="ALDEHYDE_DEHYDR_GLU"/>
    <property type="match status" value="1"/>
</dbReference>
<dbReference type="SUPFAM" id="SSF53720">
    <property type="entry name" value="ALDH-like"/>
    <property type="match status" value="1"/>
</dbReference>
<dbReference type="InterPro" id="IPR016161">
    <property type="entry name" value="Ald_DH/histidinol_DH"/>
</dbReference>
<organism evidence="9 10">
    <name type="scientific">Alternaria panax</name>
    <dbReference type="NCBI Taxonomy" id="48097"/>
    <lineage>
        <taxon>Eukaryota</taxon>
        <taxon>Fungi</taxon>
        <taxon>Dikarya</taxon>
        <taxon>Ascomycota</taxon>
        <taxon>Pezizomycotina</taxon>
        <taxon>Dothideomycetes</taxon>
        <taxon>Pleosporomycetidae</taxon>
        <taxon>Pleosporales</taxon>
        <taxon>Pleosporineae</taxon>
        <taxon>Pleosporaceae</taxon>
        <taxon>Alternaria</taxon>
        <taxon>Alternaria sect. Panax</taxon>
    </lineage>
</organism>
<comment type="similarity">
    <text evidence="1 6">Belongs to the aldehyde dehydrogenase family.</text>
</comment>
<evidence type="ECO:0000256" key="4">
    <source>
        <dbReference type="ARBA" id="ARBA00049194"/>
    </source>
</evidence>
<evidence type="ECO:0000259" key="7">
    <source>
        <dbReference type="Pfam" id="PF00171"/>
    </source>
</evidence>
<dbReference type="FunFam" id="3.40.605.10:FF:000007">
    <property type="entry name" value="NAD/NADP-dependent betaine aldehyde dehydrogenase"/>
    <property type="match status" value="1"/>
</dbReference>
<gene>
    <name evidence="9" type="ORF">G6011_10139</name>
</gene>